<dbReference type="RefSeq" id="WP_062369317.1">
    <property type="nucleotide sequence ID" value="NZ_LNCD01000037.1"/>
</dbReference>
<name>A0A109JWI5_9HYPH</name>
<dbReference type="EMBL" id="LNCD01000037">
    <property type="protein sequence ID" value="KWV56409.1"/>
    <property type="molecule type" value="Genomic_DNA"/>
</dbReference>
<dbReference type="OrthoDB" id="8382854at2"/>
<reference evidence="1 2" key="1">
    <citation type="submission" date="2015-11" db="EMBL/GenBank/DDBJ databases">
        <title>Draft Genome Sequence of the Strain BR 10423 (Rhizobium sp.) isolated from nodules of Mimosa pudica.</title>
        <authorList>
            <person name="Barauna A.C."/>
            <person name="Zilli J.E."/>
            <person name="Simoes-Araujo J.L."/>
            <person name="Reis V.M."/>
            <person name="James E.K."/>
            <person name="Reis F.B.Jr."/>
            <person name="Rouws L.F."/>
            <person name="Passos S.R."/>
            <person name="Gois S.R."/>
        </authorList>
    </citation>
    <scope>NUCLEOTIDE SEQUENCE [LARGE SCALE GENOMIC DNA]</scope>
    <source>
        <strain evidence="1 2">BR10423</strain>
    </source>
</reference>
<comment type="caution">
    <text evidence="1">The sequence shown here is derived from an EMBL/GenBank/DDBJ whole genome shotgun (WGS) entry which is preliminary data.</text>
</comment>
<organism evidence="1 2">
    <name type="scientific">Rhizobium altiplani</name>
    <dbReference type="NCBI Taxonomy" id="1864509"/>
    <lineage>
        <taxon>Bacteria</taxon>
        <taxon>Pseudomonadati</taxon>
        <taxon>Pseudomonadota</taxon>
        <taxon>Alphaproteobacteria</taxon>
        <taxon>Hyphomicrobiales</taxon>
        <taxon>Rhizobiaceae</taxon>
        <taxon>Rhizobium/Agrobacterium group</taxon>
        <taxon>Rhizobium</taxon>
    </lineage>
</organism>
<proteinExistence type="predicted"/>
<dbReference type="AlphaFoldDB" id="A0A109JWI5"/>
<gene>
    <name evidence="1" type="ORF">AS026_34115</name>
</gene>
<evidence type="ECO:0000313" key="2">
    <source>
        <dbReference type="Proteomes" id="UP000068164"/>
    </source>
</evidence>
<dbReference type="Proteomes" id="UP000068164">
    <property type="component" value="Unassembled WGS sequence"/>
</dbReference>
<sequence length="191" mass="21889">MSLQNYRDTFVRCLATLRSLTSARDEYAWFRWQAIYLTRDRFSYFFRGDLDGVKVRFLGQQIDLTTGATSSVPIRSIALYGATFGLNEAITAYCGPQKSVIDVAHAFSEKGAADYQAEFFYVRMRLLYSADDSRTGFGTDPRLRENTNIIFVGLEDHATADLLETSRVGQWVATDRPVASSEWYAERYYYH</sequence>
<protein>
    <submittedName>
        <fullName evidence="1">Uncharacterized protein</fullName>
    </submittedName>
</protein>
<keyword evidence="2" id="KW-1185">Reference proteome</keyword>
<accession>A0A109JWI5</accession>
<evidence type="ECO:0000313" key="1">
    <source>
        <dbReference type="EMBL" id="KWV56409.1"/>
    </source>
</evidence>